<dbReference type="AlphaFoldDB" id="G3UE11"/>
<dbReference type="eggNOG" id="ENOG502SUTH">
    <property type="taxonomic scope" value="Eukaryota"/>
</dbReference>
<dbReference type="GO" id="GO:0007166">
    <property type="term" value="P:cell surface receptor signaling pathway"/>
    <property type="evidence" value="ECO:0007669"/>
    <property type="project" value="TreeGrafter"/>
</dbReference>
<feature type="domain" description="Ig-like" evidence="4">
    <location>
        <begin position="31"/>
        <end position="122"/>
    </location>
</feature>
<dbReference type="InParanoid" id="G3UE11"/>
<dbReference type="InterPro" id="IPR013783">
    <property type="entry name" value="Ig-like_fold"/>
</dbReference>
<evidence type="ECO:0000256" key="1">
    <source>
        <dbReference type="ARBA" id="ARBA00022729"/>
    </source>
</evidence>
<keyword evidence="1 3" id="KW-0732">Signal</keyword>
<feature type="signal peptide" evidence="3">
    <location>
        <begin position="1"/>
        <end position="31"/>
    </location>
</feature>
<keyword evidence="2" id="KW-0391">Immunity</keyword>
<reference evidence="5 6" key="1">
    <citation type="submission" date="2009-06" db="EMBL/GenBank/DDBJ databases">
        <title>The Genome Sequence of Loxodonta africana (African elephant).</title>
        <authorList>
            <person name="Di Palma F."/>
            <person name="Heiman D."/>
            <person name="Young S."/>
            <person name="Johnson J."/>
            <person name="Lander E.S."/>
            <person name="Lindblad-Toh K."/>
        </authorList>
    </citation>
    <scope>NUCLEOTIDE SEQUENCE [LARGE SCALE GENOMIC DNA]</scope>
    <source>
        <strain evidence="5 6">Isolate ISIS603380</strain>
    </source>
</reference>
<proteinExistence type="predicted"/>
<feature type="chain" id="PRO_5003456188" description="Ig-like domain-containing protein" evidence="3">
    <location>
        <begin position="32"/>
        <end position="122"/>
    </location>
</feature>
<sequence length="122" mass="13448">AGDTRRPHPMMGSQVLCYVALCLLGTGITDSGISQTPKYLVREEGRDVSLDCEQSFGDDAMYWYQQDPGQGLKLVYYSPVTNDVQEGDAAAGYSASREKKQRFPLAVTRAQRNQTALYLCAS</sequence>
<dbReference type="InterPro" id="IPR036179">
    <property type="entry name" value="Ig-like_dom_sf"/>
</dbReference>
<dbReference type="HOGENOM" id="CLU_077975_9_2_1"/>
<reference evidence="5" key="2">
    <citation type="submission" date="2025-08" db="UniProtKB">
        <authorList>
            <consortium name="Ensembl"/>
        </authorList>
    </citation>
    <scope>IDENTIFICATION</scope>
    <source>
        <strain evidence="5">Isolate ISIS603380</strain>
    </source>
</reference>
<dbReference type="OMA" id="VILNCEQ"/>
<protein>
    <recommendedName>
        <fullName evidence="4">Ig-like domain-containing protein</fullName>
    </recommendedName>
</protein>
<dbReference type="Pfam" id="PF07686">
    <property type="entry name" value="V-set"/>
    <property type="match status" value="1"/>
</dbReference>
<name>G3UE11_LOXAF</name>
<reference evidence="5" key="3">
    <citation type="submission" date="2025-09" db="UniProtKB">
        <authorList>
            <consortium name="Ensembl"/>
        </authorList>
    </citation>
    <scope>IDENTIFICATION</scope>
    <source>
        <strain evidence="5">Isolate ISIS603380</strain>
    </source>
</reference>
<dbReference type="GeneTree" id="ENSGT00940000163545"/>
<dbReference type="FunCoup" id="G3UE11">
    <property type="interactions" value="167"/>
</dbReference>
<dbReference type="InterPro" id="IPR050413">
    <property type="entry name" value="TCR_beta_variable"/>
</dbReference>
<dbReference type="PROSITE" id="PS50835">
    <property type="entry name" value="IG_LIKE"/>
    <property type="match status" value="1"/>
</dbReference>
<evidence type="ECO:0000256" key="3">
    <source>
        <dbReference type="SAM" id="SignalP"/>
    </source>
</evidence>
<dbReference type="Proteomes" id="UP000007646">
    <property type="component" value="Unassembled WGS sequence"/>
</dbReference>
<accession>G3UE11</accession>
<dbReference type="STRING" id="9785.ENSLAFP00000026069"/>
<evidence type="ECO:0000313" key="5">
    <source>
        <dbReference type="Ensembl" id="ENSLAFP00000026069.1"/>
    </source>
</evidence>
<keyword evidence="6" id="KW-1185">Reference proteome</keyword>
<dbReference type="PANTHER" id="PTHR23268:SF28">
    <property type="entry name" value="T CELL RECEPTOR BETA VARIABLE 19"/>
    <property type="match status" value="1"/>
</dbReference>
<dbReference type="InterPro" id="IPR007110">
    <property type="entry name" value="Ig-like_dom"/>
</dbReference>
<dbReference type="SMART" id="SM00406">
    <property type="entry name" value="IGv"/>
    <property type="match status" value="1"/>
</dbReference>
<evidence type="ECO:0000256" key="2">
    <source>
        <dbReference type="ARBA" id="ARBA00022859"/>
    </source>
</evidence>
<dbReference type="SUPFAM" id="SSF48726">
    <property type="entry name" value="Immunoglobulin"/>
    <property type="match status" value="1"/>
</dbReference>
<dbReference type="GO" id="GO:0002376">
    <property type="term" value="P:immune system process"/>
    <property type="evidence" value="ECO:0007669"/>
    <property type="project" value="UniProtKB-KW"/>
</dbReference>
<dbReference type="GO" id="GO:0005886">
    <property type="term" value="C:plasma membrane"/>
    <property type="evidence" value="ECO:0007669"/>
    <property type="project" value="TreeGrafter"/>
</dbReference>
<dbReference type="Ensembl" id="ENSLAFT00000025579.1">
    <property type="protein sequence ID" value="ENSLAFP00000026069.1"/>
    <property type="gene ID" value="ENSLAFG00000029794.1"/>
</dbReference>
<evidence type="ECO:0000313" key="6">
    <source>
        <dbReference type="Proteomes" id="UP000007646"/>
    </source>
</evidence>
<dbReference type="InterPro" id="IPR013106">
    <property type="entry name" value="Ig_V-set"/>
</dbReference>
<organism evidence="5 6">
    <name type="scientific">Loxodonta africana</name>
    <name type="common">African elephant</name>
    <dbReference type="NCBI Taxonomy" id="9785"/>
    <lineage>
        <taxon>Eukaryota</taxon>
        <taxon>Metazoa</taxon>
        <taxon>Chordata</taxon>
        <taxon>Craniata</taxon>
        <taxon>Vertebrata</taxon>
        <taxon>Euteleostomi</taxon>
        <taxon>Mammalia</taxon>
        <taxon>Eutheria</taxon>
        <taxon>Afrotheria</taxon>
        <taxon>Proboscidea</taxon>
        <taxon>Elephantidae</taxon>
        <taxon>Loxodonta</taxon>
    </lineage>
</organism>
<dbReference type="PANTHER" id="PTHR23268">
    <property type="entry name" value="T-CELL RECEPTOR BETA CHAIN"/>
    <property type="match status" value="1"/>
</dbReference>
<dbReference type="Gene3D" id="2.60.40.10">
    <property type="entry name" value="Immunoglobulins"/>
    <property type="match status" value="1"/>
</dbReference>
<evidence type="ECO:0000259" key="4">
    <source>
        <dbReference type="PROSITE" id="PS50835"/>
    </source>
</evidence>